<comment type="caution">
    <text evidence="2">The sequence shown here is derived from an EMBL/GenBank/DDBJ whole genome shotgun (WGS) entry which is preliminary data.</text>
</comment>
<keyword evidence="3" id="KW-1185">Reference proteome</keyword>
<proteinExistence type="predicted"/>
<feature type="compositionally biased region" description="Basic and acidic residues" evidence="1">
    <location>
        <begin position="163"/>
        <end position="176"/>
    </location>
</feature>
<dbReference type="Proteomes" id="UP000023152">
    <property type="component" value="Unassembled WGS sequence"/>
</dbReference>
<evidence type="ECO:0000313" key="2">
    <source>
        <dbReference type="EMBL" id="ETO22760.1"/>
    </source>
</evidence>
<sequence>MSTLKILVLEDPPTEELRYSESILSTILQKKQVIQTSLDRNFVVYRFALDEKKTTDGNEPTNHAISRLMYSCDVLLLAFEESVSNFSAMVPSLGKSITRYYMALTKKIPLPPSSREVCKYLLHSTRAILARMHAHVPRPVSKENAQSRKTILLHVHPQLGRSTNKDQANENKKENEDNTDNGQNKGSVREYLERLITADDLKSIPLIQTNDLEYITRDLVQWVSSYELSPLGQTRLIKFAIEEFFIPAYVGEANEIIHCKLCPKKYTNHYWHAVHLNRRHKKPFDCSKCNKV</sequence>
<organism evidence="2 3">
    <name type="scientific">Reticulomyxa filosa</name>
    <dbReference type="NCBI Taxonomy" id="46433"/>
    <lineage>
        <taxon>Eukaryota</taxon>
        <taxon>Sar</taxon>
        <taxon>Rhizaria</taxon>
        <taxon>Retaria</taxon>
        <taxon>Foraminifera</taxon>
        <taxon>Monothalamids</taxon>
        <taxon>Reticulomyxidae</taxon>
        <taxon>Reticulomyxa</taxon>
    </lineage>
</organism>
<protein>
    <submittedName>
        <fullName evidence="2">Uncharacterized protein</fullName>
    </submittedName>
</protein>
<evidence type="ECO:0000256" key="1">
    <source>
        <dbReference type="SAM" id="MobiDB-lite"/>
    </source>
</evidence>
<gene>
    <name evidence="2" type="ORF">RFI_14432</name>
</gene>
<feature type="region of interest" description="Disordered" evidence="1">
    <location>
        <begin position="160"/>
        <end position="186"/>
    </location>
</feature>
<dbReference type="AlphaFoldDB" id="X6N8Y9"/>
<evidence type="ECO:0000313" key="3">
    <source>
        <dbReference type="Proteomes" id="UP000023152"/>
    </source>
</evidence>
<name>X6N8Y9_RETFI</name>
<accession>X6N8Y9</accession>
<reference evidence="2 3" key="1">
    <citation type="journal article" date="2013" name="Curr. Biol.">
        <title>The Genome of the Foraminiferan Reticulomyxa filosa.</title>
        <authorList>
            <person name="Glockner G."/>
            <person name="Hulsmann N."/>
            <person name="Schleicher M."/>
            <person name="Noegel A.A."/>
            <person name="Eichinger L."/>
            <person name="Gallinger C."/>
            <person name="Pawlowski J."/>
            <person name="Sierra R."/>
            <person name="Euteneuer U."/>
            <person name="Pillet L."/>
            <person name="Moustafa A."/>
            <person name="Platzer M."/>
            <person name="Groth M."/>
            <person name="Szafranski K."/>
            <person name="Schliwa M."/>
        </authorList>
    </citation>
    <scope>NUCLEOTIDE SEQUENCE [LARGE SCALE GENOMIC DNA]</scope>
</reference>
<dbReference type="EMBL" id="ASPP01010491">
    <property type="protein sequence ID" value="ETO22760.1"/>
    <property type="molecule type" value="Genomic_DNA"/>
</dbReference>